<keyword evidence="3" id="KW-0812">Transmembrane</keyword>
<comment type="subcellular location">
    <subcellularLocation>
        <location evidence="1">Cell membrane</location>
        <topology evidence="1">Multi-pass membrane protein</topology>
    </subcellularLocation>
</comment>
<comment type="caution">
    <text evidence="5">The sequence shown here is derived from an EMBL/GenBank/DDBJ whole genome shotgun (WGS) entry which is preliminary data.</text>
</comment>
<evidence type="ECO:0000256" key="2">
    <source>
        <dbReference type="ARBA" id="ARBA00022448"/>
    </source>
</evidence>
<dbReference type="Pfam" id="PF12911">
    <property type="entry name" value="OppC_N"/>
    <property type="match status" value="1"/>
</dbReference>
<protein>
    <recommendedName>
        <fullName evidence="4">Oligopeptide transport permease C-like N-terminal domain-containing protein</fullName>
    </recommendedName>
</protein>
<dbReference type="PANTHER" id="PTHR43386">
    <property type="entry name" value="OLIGOPEPTIDE TRANSPORT SYSTEM PERMEASE PROTEIN APPC"/>
    <property type="match status" value="1"/>
</dbReference>
<feature type="transmembrane region" description="Helical" evidence="3">
    <location>
        <begin position="83"/>
        <end position="107"/>
    </location>
</feature>
<keyword evidence="3" id="KW-1133">Transmembrane helix</keyword>
<accession>X0YF03</accession>
<dbReference type="InterPro" id="IPR050366">
    <property type="entry name" value="BP-dependent_transpt_permease"/>
</dbReference>
<evidence type="ECO:0000256" key="3">
    <source>
        <dbReference type="SAM" id="Phobius"/>
    </source>
</evidence>
<feature type="transmembrane region" description="Helical" evidence="3">
    <location>
        <begin position="12"/>
        <end position="34"/>
    </location>
</feature>
<name>X0YF03_9ZZZZ</name>
<evidence type="ECO:0000259" key="4">
    <source>
        <dbReference type="Pfam" id="PF12911"/>
    </source>
</evidence>
<proteinExistence type="predicted"/>
<sequence length="127" mass="13485">MNALSRVIKNPLGLVGLVLVLFWVIVAIIAPFIAPPQNPRDPYAIARTGFSSIPKPPSKQAVFGTTSGGYDIFYGIVWGSRTAFRVGLIVVSCTGLIGVALGGLGAFKGGWADEVVMRITDLFMSFP</sequence>
<keyword evidence="2" id="KW-0813">Transport</keyword>
<dbReference type="PANTHER" id="PTHR43386:SF1">
    <property type="entry name" value="D,D-DIPEPTIDE TRANSPORT SYSTEM PERMEASE PROTEIN DDPC-RELATED"/>
    <property type="match status" value="1"/>
</dbReference>
<organism evidence="5">
    <name type="scientific">marine sediment metagenome</name>
    <dbReference type="NCBI Taxonomy" id="412755"/>
    <lineage>
        <taxon>unclassified sequences</taxon>
        <taxon>metagenomes</taxon>
        <taxon>ecological metagenomes</taxon>
    </lineage>
</organism>
<gene>
    <name evidence="5" type="ORF">S01H1_78448</name>
</gene>
<evidence type="ECO:0000256" key="1">
    <source>
        <dbReference type="ARBA" id="ARBA00004651"/>
    </source>
</evidence>
<feature type="domain" description="Oligopeptide transport permease C-like N-terminal" evidence="4">
    <location>
        <begin position="3"/>
        <end position="39"/>
    </location>
</feature>
<feature type="non-terminal residue" evidence="5">
    <location>
        <position position="127"/>
    </location>
</feature>
<dbReference type="EMBL" id="BARS01052802">
    <property type="protein sequence ID" value="GAG45832.1"/>
    <property type="molecule type" value="Genomic_DNA"/>
</dbReference>
<dbReference type="AlphaFoldDB" id="X0YF03"/>
<evidence type="ECO:0000313" key="5">
    <source>
        <dbReference type="EMBL" id="GAG45832.1"/>
    </source>
</evidence>
<keyword evidence="3" id="KW-0472">Membrane</keyword>
<dbReference type="GO" id="GO:0005886">
    <property type="term" value="C:plasma membrane"/>
    <property type="evidence" value="ECO:0007669"/>
    <property type="project" value="UniProtKB-SubCell"/>
</dbReference>
<reference evidence="5" key="1">
    <citation type="journal article" date="2014" name="Front. Microbiol.">
        <title>High frequency of phylogenetically diverse reductive dehalogenase-homologous genes in deep subseafloor sedimentary metagenomes.</title>
        <authorList>
            <person name="Kawai M."/>
            <person name="Futagami T."/>
            <person name="Toyoda A."/>
            <person name="Takaki Y."/>
            <person name="Nishi S."/>
            <person name="Hori S."/>
            <person name="Arai W."/>
            <person name="Tsubouchi T."/>
            <person name="Morono Y."/>
            <person name="Uchiyama I."/>
            <person name="Ito T."/>
            <person name="Fujiyama A."/>
            <person name="Inagaki F."/>
            <person name="Takami H."/>
        </authorList>
    </citation>
    <scope>NUCLEOTIDE SEQUENCE</scope>
    <source>
        <strain evidence="5">Expedition CK06-06</strain>
    </source>
</reference>
<dbReference type="InterPro" id="IPR025966">
    <property type="entry name" value="OppC_N"/>
</dbReference>